<name>A0A6A2Z5K2_HIBSY</name>
<dbReference type="Pfam" id="PF20431">
    <property type="entry name" value="E_motif"/>
    <property type="match status" value="1"/>
</dbReference>
<dbReference type="AlphaFoldDB" id="A0A6A2Z5K2"/>
<reference evidence="3" key="1">
    <citation type="submission" date="2019-09" db="EMBL/GenBank/DDBJ databases">
        <title>Draft genome information of white flower Hibiscus syriacus.</title>
        <authorList>
            <person name="Kim Y.-M."/>
        </authorList>
    </citation>
    <scope>NUCLEOTIDE SEQUENCE [LARGE SCALE GENOMIC DNA]</scope>
    <source>
        <strain evidence="3">YM2019G1</strain>
    </source>
</reference>
<evidence type="ECO:0000256" key="1">
    <source>
        <dbReference type="ARBA" id="ARBA00022737"/>
    </source>
</evidence>
<keyword evidence="1" id="KW-0677">Repeat</keyword>
<sequence>MTSEFLLQHLQRFIKHSNQIKQTHSLLITGGHLLNNRQSQNTSSKWKATLLYNTLIRAYLHIIPHLSLTLFTLMLGYQTPPNAHTFTSLFKAASSSLSLATLTCSPLHAQALNRGVLADPFVQSSLLGVYARLGGLCNACKVFDEMLSPCIVACNAMLDAFGRNGEMGSALFLFNCMIEKDVVSWTSVMNGFLRSKQFAKGIWVFEKMMDFSVRPNEATYVNVFSCCANLEERSGFYLGRQIHGYIFRNEVAMTIFMGTALIDFYGKKGHLEIALGVFNQMLVRKVCTWNAMISSLACNGREKEALDLFEKMKVDGVYPNEVTFVAVLTACARTKRVQSGSELFRSMQCRYGIVPIMEHYGCMVDLLGRAGLLTQATELLNTMPFQPEASVLGALLGACKIHGAFELGNEVGRRLLELQPRHCGLYVALSTINADKERWDRAADLRKSMVEAGIKKAPAYSFIDSLLRKLCKRKNTSFNARGIIAERTMDGVDGERRRRRRRSFKERLGFKVMRCCGSNWGFGSTTMSRRDEDEVETEGAVPERHLRASHEPQGSPGTPLRVSLMRLLEEEEKGRSNNWGVIRRAACAWGGRKVQRLSHVDILFAGFVRGNCHGIEGLVPSATARSSRFLTFSDHPLSLMTVMMMVNV</sequence>
<evidence type="ECO:0000313" key="4">
    <source>
        <dbReference type="Proteomes" id="UP000436088"/>
    </source>
</evidence>
<proteinExistence type="predicted"/>
<dbReference type="PROSITE" id="PS51375">
    <property type="entry name" value="PPR"/>
    <property type="match status" value="2"/>
</dbReference>
<gene>
    <name evidence="3" type="ORF">F3Y22_tig00111069pilonHSYRG00149</name>
</gene>
<accession>A0A6A2Z5K2</accession>
<protein>
    <submittedName>
        <fullName evidence="3">Pentatricopeptide repeat-containing protein</fullName>
    </submittedName>
</protein>
<dbReference type="InterPro" id="IPR002885">
    <property type="entry name" value="PPR_rpt"/>
</dbReference>
<dbReference type="EMBL" id="VEPZ02001219">
    <property type="protein sequence ID" value="KAE8686372.1"/>
    <property type="molecule type" value="Genomic_DNA"/>
</dbReference>
<comment type="caution">
    <text evidence="3">The sequence shown here is derived from an EMBL/GenBank/DDBJ whole genome shotgun (WGS) entry which is preliminary data.</text>
</comment>
<dbReference type="InterPro" id="IPR046848">
    <property type="entry name" value="E_motif"/>
</dbReference>
<dbReference type="Gene3D" id="1.25.40.10">
    <property type="entry name" value="Tetratricopeptide repeat domain"/>
    <property type="match status" value="2"/>
</dbReference>
<organism evidence="3 4">
    <name type="scientific">Hibiscus syriacus</name>
    <name type="common">Rose of Sharon</name>
    <dbReference type="NCBI Taxonomy" id="106335"/>
    <lineage>
        <taxon>Eukaryota</taxon>
        <taxon>Viridiplantae</taxon>
        <taxon>Streptophyta</taxon>
        <taxon>Embryophyta</taxon>
        <taxon>Tracheophyta</taxon>
        <taxon>Spermatophyta</taxon>
        <taxon>Magnoliopsida</taxon>
        <taxon>eudicotyledons</taxon>
        <taxon>Gunneridae</taxon>
        <taxon>Pentapetalae</taxon>
        <taxon>rosids</taxon>
        <taxon>malvids</taxon>
        <taxon>Malvales</taxon>
        <taxon>Malvaceae</taxon>
        <taxon>Malvoideae</taxon>
        <taxon>Hibiscus</taxon>
    </lineage>
</organism>
<dbReference type="PANTHER" id="PTHR47926:SF348">
    <property type="entry name" value="PENTATRICOPEPTIDE REPEAT-CONTAINING PROTEIN"/>
    <property type="match status" value="1"/>
</dbReference>
<dbReference type="InterPro" id="IPR011990">
    <property type="entry name" value="TPR-like_helical_dom_sf"/>
</dbReference>
<dbReference type="GO" id="GO:0003723">
    <property type="term" value="F:RNA binding"/>
    <property type="evidence" value="ECO:0007669"/>
    <property type="project" value="InterPro"/>
</dbReference>
<dbReference type="GO" id="GO:0009451">
    <property type="term" value="P:RNA modification"/>
    <property type="evidence" value="ECO:0007669"/>
    <property type="project" value="InterPro"/>
</dbReference>
<dbReference type="PANTHER" id="PTHR47926">
    <property type="entry name" value="PENTATRICOPEPTIDE REPEAT-CONTAINING PROTEIN"/>
    <property type="match status" value="1"/>
</dbReference>
<evidence type="ECO:0000313" key="3">
    <source>
        <dbReference type="EMBL" id="KAE8686372.1"/>
    </source>
</evidence>
<feature type="repeat" description="PPR" evidence="2">
    <location>
        <begin position="285"/>
        <end position="319"/>
    </location>
</feature>
<feature type="repeat" description="PPR" evidence="2">
    <location>
        <begin position="181"/>
        <end position="215"/>
    </location>
</feature>
<dbReference type="FunFam" id="1.25.40.10:FF:000090">
    <property type="entry name" value="Pentatricopeptide repeat-containing protein, chloroplastic"/>
    <property type="match status" value="1"/>
</dbReference>
<dbReference type="Proteomes" id="UP000436088">
    <property type="component" value="Unassembled WGS sequence"/>
</dbReference>
<dbReference type="Pfam" id="PF13041">
    <property type="entry name" value="PPR_2"/>
    <property type="match status" value="2"/>
</dbReference>
<dbReference type="Pfam" id="PF01535">
    <property type="entry name" value="PPR"/>
    <property type="match status" value="2"/>
</dbReference>
<evidence type="ECO:0000256" key="2">
    <source>
        <dbReference type="PROSITE-ProRule" id="PRU00708"/>
    </source>
</evidence>
<dbReference type="NCBIfam" id="TIGR00756">
    <property type="entry name" value="PPR"/>
    <property type="match status" value="4"/>
</dbReference>
<keyword evidence="4" id="KW-1185">Reference proteome</keyword>
<dbReference type="InterPro" id="IPR046960">
    <property type="entry name" value="PPR_At4g14850-like_plant"/>
</dbReference>